<evidence type="ECO:0000256" key="7">
    <source>
        <dbReference type="ARBA" id="ARBA00023198"/>
    </source>
</evidence>
<dbReference type="InterPro" id="IPR032675">
    <property type="entry name" value="LRR_dom_sf"/>
</dbReference>
<name>A0ABN9MH41_9NEOB</name>
<dbReference type="InterPro" id="IPR027417">
    <property type="entry name" value="P-loop_NTPase"/>
</dbReference>
<sequence>MVVPVGRVGCPEPNNSCLMSAGHILVEQMLLDERGHQLSPELTEIQVIHKKHLLEKAKKLLEKIPLSYTQGDENFSFCTRYTNLILVSANHFKKWSENEFIQVGVIHEQYLKKTHNILKHIKFNKIFHWCHQSRLVPHMVMVSGVPGVGKTMLMEKIVYDWVKGDHHQKFSFVFFFKFWELNRLDDVSLETLILHQYPYLEEQLGNILQDPKKILFIFDGLDESRHRMDFTSCDFCFNPKQSGNSGQIVLSLLRKSLLNGCSILMTSRPTRLAYFDCNVFQRIVEIVGFFPEERWMYLEKIFPIHELAEKAFNYVKQNEAFLHKDDAQKILQSIGWMAEHGVMNLRTTFDDRDLDSFHVDSKSELLSSFLIKSEEPETYSFIHPIVQEFFSALVHYNDYSAEKLKRSLEEAKSYTDGRGEIFLRFLCGLSDSSTRSILTGYLDAKAAQASKDVITWLKNLVPEVEKLIESKNKRHLLRIFYYVYEARNADVVLELLKFQRRLDLSDVDMSSEDCTVLAFILKACKNIELDFSRCSLDAEGFARFAPSLHNLQKLRRWNASSFFYTAKTNGRLLVPCMLGLYLLQR</sequence>
<dbReference type="EMBL" id="CAUEEQ010072058">
    <property type="protein sequence ID" value="CAJ0966101.1"/>
    <property type="molecule type" value="Genomic_DNA"/>
</dbReference>
<evidence type="ECO:0000259" key="9">
    <source>
        <dbReference type="PROSITE" id="PS50837"/>
    </source>
</evidence>
<dbReference type="Proteomes" id="UP001176940">
    <property type="component" value="Unassembled WGS sequence"/>
</dbReference>
<evidence type="ECO:0000256" key="4">
    <source>
        <dbReference type="ARBA" id="ARBA00022741"/>
    </source>
</evidence>
<protein>
    <recommendedName>
        <fullName evidence="9">NACHT domain-containing protein</fullName>
    </recommendedName>
</protein>
<keyword evidence="11" id="KW-1185">Reference proteome</keyword>
<evidence type="ECO:0000256" key="3">
    <source>
        <dbReference type="ARBA" id="ARBA00022737"/>
    </source>
</evidence>
<organism evidence="10 11">
    <name type="scientific">Ranitomeya imitator</name>
    <name type="common">mimic poison frog</name>
    <dbReference type="NCBI Taxonomy" id="111125"/>
    <lineage>
        <taxon>Eukaryota</taxon>
        <taxon>Metazoa</taxon>
        <taxon>Chordata</taxon>
        <taxon>Craniata</taxon>
        <taxon>Vertebrata</taxon>
        <taxon>Euteleostomi</taxon>
        <taxon>Amphibia</taxon>
        <taxon>Batrachia</taxon>
        <taxon>Anura</taxon>
        <taxon>Neobatrachia</taxon>
        <taxon>Hyloidea</taxon>
        <taxon>Dendrobatidae</taxon>
        <taxon>Dendrobatinae</taxon>
        <taxon>Ranitomeya</taxon>
    </lineage>
</organism>
<comment type="caution">
    <text evidence="10">The sequence shown here is derived from an EMBL/GenBank/DDBJ whole genome shotgun (WGS) entry which is preliminary data.</text>
</comment>
<gene>
    <name evidence="10" type="ORF">RIMI_LOCUS20951674</name>
</gene>
<evidence type="ECO:0000313" key="11">
    <source>
        <dbReference type="Proteomes" id="UP001176940"/>
    </source>
</evidence>
<dbReference type="SUPFAM" id="SSF52540">
    <property type="entry name" value="P-loop containing nucleoside triphosphate hydrolases"/>
    <property type="match status" value="1"/>
</dbReference>
<dbReference type="PANTHER" id="PTHR45690:SF19">
    <property type="entry name" value="NACHT, LRR AND PYD DOMAINS-CONTAINING PROTEIN 3"/>
    <property type="match status" value="1"/>
</dbReference>
<keyword evidence="5" id="KW-0067">ATP-binding</keyword>
<keyword evidence="4" id="KW-0547">Nucleotide-binding</keyword>
<evidence type="ECO:0000256" key="1">
    <source>
        <dbReference type="ARBA" id="ARBA00004110"/>
    </source>
</evidence>
<dbReference type="SUPFAM" id="SSF52047">
    <property type="entry name" value="RNI-like"/>
    <property type="match status" value="1"/>
</dbReference>
<dbReference type="Pfam" id="PF17776">
    <property type="entry name" value="NLRC4_HD2"/>
    <property type="match status" value="1"/>
</dbReference>
<evidence type="ECO:0000256" key="5">
    <source>
        <dbReference type="ARBA" id="ARBA00022840"/>
    </source>
</evidence>
<comment type="subcellular location">
    <subcellularLocation>
        <location evidence="1">Inflammasome</location>
    </subcellularLocation>
</comment>
<evidence type="ECO:0000256" key="8">
    <source>
        <dbReference type="ARBA" id="ARBA00023233"/>
    </source>
</evidence>
<evidence type="ECO:0000256" key="2">
    <source>
        <dbReference type="ARBA" id="ARBA00022490"/>
    </source>
</evidence>
<dbReference type="Pfam" id="PF05729">
    <property type="entry name" value="NACHT"/>
    <property type="match status" value="1"/>
</dbReference>
<dbReference type="PROSITE" id="PS50837">
    <property type="entry name" value="NACHT"/>
    <property type="match status" value="1"/>
</dbReference>
<dbReference type="Gene3D" id="3.80.10.10">
    <property type="entry name" value="Ribonuclease Inhibitor"/>
    <property type="match status" value="1"/>
</dbReference>
<keyword evidence="7" id="KW-0395">Inflammatory response</keyword>
<dbReference type="InterPro" id="IPR050637">
    <property type="entry name" value="NLRP_innate_immun_reg"/>
</dbReference>
<evidence type="ECO:0000256" key="6">
    <source>
        <dbReference type="ARBA" id="ARBA00022843"/>
    </source>
</evidence>
<dbReference type="InterPro" id="IPR041267">
    <property type="entry name" value="NLRP_HD2"/>
</dbReference>
<evidence type="ECO:0000313" key="10">
    <source>
        <dbReference type="EMBL" id="CAJ0966101.1"/>
    </source>
</evidence>
<keyword evidence="3" id="KW-0677">Repeat</keyword>
<reference evidence="10" key="1">
    <citation type="submission" date="2023-07" db="EMBL/GenBank/DDBJ databases">
        <authorList>
            <person name="Stuckert A."/>
        </authorList>
    </citation>
    <scope>NUCLEOTIDE SEQUENCE</scope>
</reference>
<keyword evidence="6" id="KW-0832">Ubl conjugation</keyword>
<dbReference type="InterPro" id="IPR007111">
    <property type="entry name" value="NACHT_NTPase"/>
</dbReference>
<accession>A0ABN9MH41</accession>
<dbReference type="Gene3D" id="3.40.50.300">
    <property type="entry name" value="P-loop containing nucleotide triphosphate hydrolases"/>
    <property type="match status" value="1"/>
</dbReference>
<proteinExistence type="predicted"/>
<dbReference type="PANTHER" id="PTHR45690">
    <property type="entry name" value="NACHT, LRR AND PYD DOMAINS-CONTAINING PROTEIN 12"/>
    <property type="match status" value="1"/>
</dbReference>
<feature type="domain" description="NACHT" evidence="9">
    <location>
        <begin position="138"/>
        <end position="269"/>
    </location>
</feature>
<keyword evidence="8" id="KW-1271">Inflammasome</keyword>
<keyword evidence="2" id="KW-0963">Cytoplasm</keyword>